<reference evidence="3" key="1">
    <citation type="journal article" date="2019" name="Int. J. Syst. Evol. Microbiol.">
        <title>The Global Catalogue of Microorganisms (GCM) 10K type strain sequencing project: providing services to taxonomists for standard genome sequencing and annotation.</title>
        <authorList>
            <consortium name="The Broad Institute Genomics Platform"/>
            <consortium name="The Broad Institute Genome Sequencing Center for Infectious Disease"/>
            <person name="Wu L."/>
            <person name="Ma J."/>
        </authorList>
    </citation>
    <scope>NUCLEOTIDE SEQUENCE [LARGE SCALE GENOMIC DNA]</scope>
    <source>
        <strain evidence="3">CCUG 58411</strain>
    </source>
</reference>
<feature type="chain" id="PRO_5046951357" evidence="1">
    <location>
        <begin position="20"/>
        <end position="149"/>
    </location>
</feature>
<comment type="caution">
    <text evidence="2">The sequence shown here is derived from an EMBL/GenBank/DDBJ whole genome shotgun (WGS) entry which is preliminary data.</text>
</comment>
<evidence type="ECO:0000313" key="3">
    <source>
        <dbReference type="Proteomes" id="UP001597206"/>
    </source>
</evidence>
<keyword evidence="3" id="KW-1185">Reference proteome</keyword>
<gene>
    <name evidence="2" type="ORF">ACFQ2T_08965</name>
</gene>
<accession>A0ABW3P8W4</accession>
<feature type="signal peptide" evidence="1">
    <location>
        <begin position="1"/>
        <end position="19"/>
    </location>
</feature>
<dbReference type="Proteomes" id="UP001597206">
    <property type="component" value="Unassembled WGS sequence"/>
</dbReference>
<keyword evidence="1" id="KW-0732">Signal</keyword>
<evidence type="ECO:0000256" key="1">
    <source>
        <dbReference type="SAM" id="SignalP"/>
    </source>
</evidence>
<dbReference type="EMBL" id="JBHTLN010000001">
    <property type="protein sequence ID" value="MFD1122629.1"/>
    <property type="molecule type" value="Genomic_DNA"/>
</dbReference>
<proteinExistence type="predicted"/>
<protein>
    <submittedName>
        <fullName evidence="2">Uncharacterized protein</fullName>
    </submittedName>
</protein>
<name>A0ABW3P8W4_9PROT</name>
<organism evidence="2 3">
    <name type="scientific">Methylophilus flavus</name>
    <dbReference type="NCBI Taxonomy" id="640084"/>
    <lineage>
        <taxon>Bacteria</taxon>
        <taxon>Pseudomonadati</taxon>
        <taxon>Pseudomonadota</taxon>
        <taxon>Betaproteobacteria</taxon>
        <taxon>Nitrosomonadales</taxon>
        <taxon>Methylophilaceae</taxon>
        <taxon>Methylophilus</taxon>
    </lineage>
</organism>
<dbReference type="RefSeq" id="WP_379033332.1">
    <property type="nucleotide sequence ID" value="NZ_JBHTLN010000001.1"/>
</dbReference>
<sequence length="149" mass="16677">MKQILSTILAMQISFSLQAASVFEGEWFTCLPELKGRHSPYSRTVIQKNAAGFDVFTESGDKDTFIGTAKLVKTNLVVSGCHYHIDNPVGNCNQLTAPIAFTLKPKDYDRKKVITMKSLRNSEPIHTLGVNIDALRDKCEKLLNFENIE</sequence>
<evidence type="ECO:0000313" key="2">
    <source>
        <dbReference type="EMBL" id="MFD1122629.1"/>
    </source>
</evidence>